<feature type="compositionally biased region" description="Polar residues" evidence="1">
    <location>
        <begin position="46"/>
        <end position="70"/>
    </location>
</feature>
<dbReference type="InterPro" id="IPR000219">
    <property type="entry name" value="DH_dom"/>
</dbReference>
<name>A0A8H5D553_9AGAR</name>
<evidence type="ECO:0000313" key="3">
    <source>
        <dbReference type="EMBL" id="KAF5352432.1"/>
    </source>
</evidence>
<feature type="compositionally biased region" description="Pro residues" evidence="1">
    <location>
        <begin position="81"/>
        <end position="92"/>
    </location>
</feature>
<dbReference type="SUPFAM" id="SSF48065">
    <property type="entry name" value="DBL homology domain (DH-domain)"/>
    <property type="match status" value="1"/>
</dbReference>
<feature type="region of interest" description="Disordered" evidence="1">
    <location>
        <begin position="868"/>
        <end position="897"/>
    </location>
</feature>
<dbReference type="GO" id="GO:0005085">
    <property type="term" value="F:guanyl-nucleotide exchange factor activity"/>
    <property type="evidence" value="ECO:0007669"/>
    <property type="project" value="InterPro"/>
</dbReference>
<protein>
    <recommendedName>
        <fullName evidence="2">DH domain-containing protein</fullName>
    </recommendedName>
</protein>
<feature type="region of interest" description="Disordered" evidence="1">
    <location>
        <begin position="274"/>
        <end position="340"/>
    </location>
</feature>
<comment type="caution">
    <text evidence="3">The sequence shown here is derived from an EMBL/GenBank/DDBJ whole genome shotgun (WGS) entry which is preliminary data.</text>
</comment>
<keyword evidence="4" id="KW-1185">Reference proteome</keyword>
<proteinExistence type="predicted"/>
<feature type="region of interest" description="Disordered" evidence="1">
    <location>
        <begin position="457"/>
        <end position="486"/>
    </location>
</feature>
<organism evidence="3 4">
    <name type="scientific">Leucocoprinus leucothites</name>
    <dbReference type="NCBI Taxonomy" id="201217"/>
    <lineage>
        <taxon>Eukaryota</taxon>
        <taxon>Fungi</taxon>
        <taxon>Dikarya</taxon>
        <taxon>Basidiomycota</taxon>
        <taxon>Agaricomycotina</taxon>
        <taxon>Agaricomycetes</taxon>
        <taxon>Agaricomycetidae</taxon>
        <taxon>Agaricales</taxon>
        <taxon>Agaricineae</taxon>
        <taxon>Agaricaceae</taxon>
        <taxon>Leucocoprinus</taxon>
    </lineage>
</organism>
<dbReference type="PROSITE" id="PS50010">
    <property type="entry name" value="DH_2"/>
    <property type="match status" value="1"/>
</dbReference>
<dbReference type="EMBL" id="JAACJO010000011">
    <property type="protein sequence ID" value="KAF5352432.1"/>
    <property type="molecule type" value="Genomic_DNA"/>
</dbReference>
<gene>
    <name evidence="3" type="ORF">D9756_005927</name>
</gene>
<sequence>MAALVDSWHSWTQSVTPAQPKPTSESMSSQSVGRRGGVQWEPPANPSCTTPATSTVDSRCRHNQTMVPDTSSHHRSRVLVDPPPSPTTPPSDQPARSGGANVSTPLSPPRQVASSLLPTTQNQLPFPSSLPLPPPPDFSAMLALLPEIPIRRQNKLRKPSRISATPPVLAPLSFIEEPELDLEFEHISHDVQRSSPHPLRQSLTSESLNPQDVPLPEQCEHPQRQTFVARRLTKRRRPSLAPIPQEQVVSSSSGAAAAAAVTGNPAAPIAALSQISSHSKPHRARSDNGHGIRHSVSVKRQSIIRRLSMRTPKPSFESQTTSSGLSSVGPATPVSQSSGMWSRWRGAVSEAGHGGTTEDTPVSLPLVRVSSPFSIHMPSKQDSDDLAPTVTIPPTRTDMSDSRPCTLSHYDPGELSNPISNFAFTRPRAKFTLEGNESEAETSMPPSPILGMKTLGRFTPDSQRGPPSRTQSAHDPRFLAPLPNPEPTAKVSRRRWTFAMAMTDEDITDEVLVEELERMRLRKTWSGSVDDMSDIWDPDYVLFGTFGSQELTDSPQEDISPQRHHLIEHSDHSLRDSKRPIDLSYTASLPSFPHQHRINSAPLPDSGSTQQWQTARRVLLTCRELVRTERHYLASLKALLASETETAPPPLMLRYAEELAKVSQSFLAQIEGNPSSWGVAAAFLGVEEAFDGAFVGWCGVVGVWFDNSTDDASKTDSRAPSSYPRKLTKSSKQKLNDEFNEKEDQKAEEETTIGGRVRKMSSWRRSLSSITDAATSASSVKKKEKGSTPPPSFSLYGPRQRRKSKTTKKPPIRDLAILPTQRILRYVLLYRDLLAHTPSTSPSRGLIKRAADAALRIAQRCDRAQTNSAFIVDKNKDDPPPPAPMTSPTVDVTPSSEGDIELSASISKLSSATGTS</sequence>
<feature type="compositionally biased region" description="Polar residues" evidence="1">
    <location>
        <begin position="886"/>
        <end position="896"/>
    </location>
</feature>
<feature type="domain" description="DH" evidence="2">
    <location>
        <begin position="617"/>
        <end position="864"/>
    </location>
</feature>
<dbReference type="Proteomes" id="UP000559027">
    <property type="component" value="Unassembled WGS sequence"/>
</dbReference>
<dbReference type="Pfam" id="PF00621">
    <property type="entry name" value="RhoGEF"/>
    <property type="match status" value="1"/>
</dbReference>
<accession>A0A8H5D553</accession>
<feature type="compositionally biased region" description="Polar residues" evidence="1">
    <location>
        <begin position="316"/>
        <end position="326"/>
    </location>
</feature>
<feature type="region of interest" description="Disordered" evidence="1">
    <location>
        <begin position="1"/>
        <end position="113"/>
    </location>
</feature>
<feature type="compositionally biased region" description="Basic residues" evidence="1">
    <location>
        <begin position="799"/>
        <end position="810"/>
    </location>
</feature>
<reference evidence="3 4" key="1">
    <citation type="journal article" date="2020" name="ISME J.">
        <title>Uncovering the hidden diversity of litter-decomposition mechanisms in mushroom-forming fungi.</title>
        <authorList>
            <person name="Floudas D."/>
            <person name="Bentzer J."/>
            <person name="Ahren D."/>
            <person name="Johansson T."/>
            <person name="Persson P."/>
            <person name="Tunlid A."/>
        </authorList>
    </citation>
    <scope>NUCLEOTIDE SEQUENCE [LARGE SCALE GENOMIC DNA]</scope>
    <source>
        <strain evidence="3 4">CBS 146.42</strain>
    </source>
</reference>
<dbReference type="OrthoDB" id="660555at2759"/>
<evidence type="ECO:0000256" key="1">
    <source>
        <dbReference type="SAM" id="MobiDB-lite"/>
    </source>
</evidence>
<dbReference type="AlphaFoldDB" id="A0A8H5D553"/>
<feature type="region of interest" description="Disordered" evidence="1">
    <location>
        <begin position="711"/>
        <end position="758"/>
    </location>
</feature>
<feature type="compositionally biased region" description="Basic and acidic residues" evidence="1">
    <location>
        <begin position="734"/>
        <end position="749"/>
    </location>
</feature>
<feature type="compositionally biased region" description="Polar residues" evidence="1">
    <location>
        <begin position="9"/>
        <end position="32"/>
    </location>
</feature>
<evidence type="ECO:0000313" key="4">
    <source>
        <dbReference type="Proteomes" id="UP000559027"/>
    </source>
</evidence>
<evidence type="ECO:0000259" key="2">
    <source>
        <dbReference type="PROSITE" id="PS50010"/>
    </source>
</evidence>
<feature type="region of interest" description="Disordered" evidence="1">
    <location>
        <begin position="774"/>
        <end position="811"/>
    </location>
</feature>
<dbReference type="Gene3D" id="1.20.900.10">
    <property type="entry name" value="Dbl homology (DH) domain"/>
    <property type="match status" value="1"/>
</dbReference>
<dbReference type="InterPro" id="IPR035899">
    <property type="entry name" value="DBL_dom_sf"/>
</dbReference>